<evidence type="ECO:0000313" key="2">
    <source>
        <dbReference type="Proteomes" id="UP000198609"/>
    </source>
</evidence>
<reference evidence="2" key="1">
    <citation type="submission" date="2016-10" db="EMBL/GenBank/DDBJ databases">
        <authorList>
            <person name="Varghese N."/>
            <person name="Submissions S."/>
        </authorList>
    </citation>
    <scope>NUCLEOTIDE SEQUENCE [LARGE SCALE GENOMIC DNA]</scope>
    <source>
        <strain evidence="2">DSM 40318</strain>
    </source>
</reference>
<dbReference type="InterPro" id="IPR006311">
    <property type="entry name" value="TAT_signal"/>
</dbReference>
<evidence type="ECO:0000313" key="1">
    <source>
        <dbReference type="EMBL" id="SED33301.1"/>
    </source>
</evidence>
<proteinExistence type="predicted"/>
<accession>A0A1H4ZV19</accession>
<name>A0A1H4ZV19_STRMJ</name>
<organism evidence="1 2">
    <name type="scientific">Streptomyces melanosporofaciens</name>
    <dbReference type="NCBI Taxonomy" id="67327"/>
    <lineage>
        <taxon>Bacteria</taxon>
        <taxon>Bacillati</taxon>
        <taxon>Actinomycetota</taxon>
        <taxon>Actinomycetes</taxon>
        <taxon>Kitasatosporales</taxon>
        <taxon>Streptomycetaceae</taxon>
        <taxon>Streptomyces</taxon>
        <taxon>Streptomyces violaceusniger group</taxon>
    </lineage>
</organism>
<dbReference type="EMBL" id="FNST01000002">
    <property type="protein sequence ID" value="SED33301.1"/>
    <property type="molecule type" value="Genomic_DNA"/>
</dbReference>
<protein>
    <submittedName>
        <fullName evidence="1">Uncharacterized protein</fullName>
    </submittedName>
</protein>
<sequence length="218" mass="23444">MVRTTRRGVLVGVAALVLALAGFGAYLLWPAPTLDAADVDAALPTKRDLPGFIPHDGLTGSLSVPTGNKDGRSVLTGTDLDKQCRKWRKEGDGWACRHLHGAGMVVLERSENVFFRVKSDVLAYDDEDAAKAAWNGLVADNRGKIDKIPAAKEHSSDLGDAGLTFEAPGVTVLAIRVETVVLEAIIWDGSDQVSEEDEDAMVKKWPALQLSKIEEQLG</sequence>
<dbReference type="Proteomes" id="UP000198609">
    <property type="component" value="Unassembled WGS sequence"/>
</dbReference>
<dbReference type="RefSeq" id="WP_167746491.1">
    <property type="nucleotide sequence ID" value="NZ_FNST01000002.1"/>
</dbReference>
<dbReference type="AlphaFoldDB" id="A0A1H4ZV19"/>
<dbReference type="PROSITE" id="PS51318">
    <property type="entry name" value="TAT"/>
    <property type="match status" value="1"/>
</dbReference>
<gene>
    <name evidence="1" type="ORF">SAMN04490356_8014</name>
</gene>
<keyword evidence="2" id="KW-1185">Reference proteome</keyword>